<feature type="binding site" evidence="3">
    <location>
        <position position="135"/>
    </location>
    <ligand>
        <name>a divalent metal cation</name>
        <dbReference type="ChEBI" id="CHEBI:60240"/>
    </ligand>
</feature>
<proteinExistence type="inferred from homology"/>
<dbReference type="EMBL" id="JADEXQ010000026">
    <property type="protein sequence ID" value="MBE9030004.1"/>
    <property type="molecule type" value="Genomic_DNA"/>
</dbReference>
<dbReference type="Pfam" id="PF05163">
    <property type="entry name" value="DinB"/>
    <property type="match status" value="1"/>
</dbReference>
<dbReference type="PANTHER" id="PTHR37302">
    <property type="entry name" value="SLR1116 PROTEIN"/>
    <property type="match status" value="1"/>
</dbReference>
<dbReference type="Gene3D" id="1.20.120.450">
    <property type="entry name" value="dinb family like domain"/>
    <property type="match status" value="1"/>
</dbReference>
<keyword evidence="2 3" id="KW-0479">Metal-binding</keyword>
<protein>
    <submittedName>
        <fullName evidence="4">Damage-inducible protein DinB</fullName>
    </submittedName>
</protein>
<accession>A0A928Z2W8</accession>
<dbReference type="PANTHER" id="PTHR37302:SF1">
    <property type="entry name" value="PROTEIN DINB"/>
    <property type="match status" value="1"/>
</dbReference>
<evidence type="ECO:0000313" key="4">
    <source>
        <dbReference type="EMBL" id="MBE9030004.1"/>
    </source>
</evidence>
<dbReference type="SUPFAM" id="SSF109854">
    <property type="entry name" value="DinB/YfiT-like putative metalloenzymes"/>
    <property type="match status" value="1"/>
</dbReference>
<name>A0A928Z2W8_9CYAN</name>
<dbReference type="InterPro" id="IPR034660">
    <property type="entry name" value="DinB/YfiT-like"/>
</dbReference>
<comment type="caution">
    <text evidence="4">The sequence shown here is derived from an EMBL/GenBank/DDBJ whole genome shotgun (WGS) entry which is preliminary data.</text>
</comment>
<evidence type="ECO:0000256" key="2">
    <source>
        <dbReference type="ARBA" id="ARBA00022723"/>
    </source>
</evidence>
<feature type="binding site" evidence="3">
    <location>
        <position position="139"/>
    </location>
    <ligand>
        <name>a divalent metal cation</name>
        <dbReference type="ChEBI" id="CHEBI:60240"/>
    </ligand>
</feature>
<dbReference type="InterPro" id="IPR007837">
    <property type="entry name" value="DinB"/>
</dbReference>
<sequence>MLTTEYCDLMSRYNQWMNTRLYQLCDTIPDAQRKRNMGAFFGSIHRTLNHLLYGDLAFLSRFTGYPEEMPDFGIDRHSDFTELWQERILVDRRLIAWSTALSPDWLEALITYTSKVDGQTRTVPNWTIVTHMFNHQTHHRGQITTLLSQLNLDLGPTDIPFMPGVAL</sequence>
<reference evidence="4" key="1">
    <citation type="submission" date="2020-10" db="EMBL/GenBank/DDBJ databases">
        <authorList>
            <person name="Castelo-Branco R."/>
            <person name="Eusebio N."/>
            <person name="Adriana R."/>
            <person name="Vieira A."/>
            <person name="Brugerolle De Fraissinette N."/>
            <person name="Rezende De Castro R."/>
            <person name="Schneider M.P."/>
            <person name="Vasconcelos V."/>
            <person name="Leao P.N."/>
        </authorList>
    </citation>
    <scope>NUCLEOTIDE SEQUENCE</scope>
    <source>
        <strain evidence="4">LEGE 11480</strain>
    </source>
</reference>
<gene>
    <name evidence="4" type="ORF">IQ266_09720</name>
</gene>
<evidence type="ECO:0000256" key="1">
    <source>
        <dbReference type="ARBA" id="ARBA00008635"/>
    </source>
</evidence>
<evidence type="ECO:0000256" key="3">
    <source>
        <dbReference type="PIRSR" id="PIRSR607837-1"/>
    </source>
</evidence>
<dbReference type="Proteomes" id="UP000625316">
    <property type="component" value="Unassembled WGS sequence"/>
</dbReference>
<dbReference type="GO" id="GO:0046872">
    <property type="term" value="F:metal ion binding"/>
    <property type="evidence" value="ECO:0007669"/>
    <property type="project" value="UniProtKB-KW"/>
</dbReference>
<organism evidence="4 5">
    <name type="scientific">Romeriopsis navalis LEGE 11480</name>
    <dbReference type="NCBI Taxonomy" id="2777977"/>
    <lineage>
        <taxon>Bacteria</taxon>
        <taxon>Bacillati</taxon>
        <taxon>Cyanobacteriota</taxon>
        <taxon>Cyanophyceae</taxon>
        <taxon>Leptolyngbyales</taxon>
        <taxon>Leptolyngbyaceae</taxon>
        <taxon>Romeriopsis</taxon>
        <taxon>Romeriopsis navalis</taxon>
    </lineage>
</organism>
<dbReference type="RefSeq" id="WP_264324829.1">
    <property type="nucleotide sequence ID" value="NZ_JADEXQ010000026.1"/>
</dbReference>
<keyword evidence="5" id="KW-1185">Reference proteome</keyword>
<feature type="binding site" evidence="3">
    <location>
        <position position="50"/>
    </location>
    <ligand>
        <name>a divalent metal cation</name>
        <dbReference type="ChEBI" id="CHEBI:60240"/>
    </ligand>
</feature>
<comment type="similarity">
    <text evidence="1">Belongs to the DinB family.</text>
</comment>
<dbReference type="AlphaFoldDB" id="A0A928Z2W8"/>
<evidence type="ECO:0000313" key="5">
    <source>
        <dbReference type="Proteomes" id="UP000625316"/>
    </source>
</evidence>